<sequence>MKDTRIRLSEKETTSLKEVAKSQNITQATLLHRIVKEYLSSASGQPISLPDDQFVFRSSDTHHHHTNMRFALPVDMASAIAGLVDRGHYPYRTREDVIRDSLFHRLEWLNTNKDLGLGASLRRFRAIDRILSEEEQETEFADRLAKMDVLVRGAPDDAERRSLINQVLDEIREMPSSSWQKHYLKEIKDRWPNLINLWNMKERKEE</sequence>
<evidence type="ECO:0000313" key="1">
    <source>
        <dbReference type="EMBL" id="GAI68887.1"/>
    </source>
</evidence>
<accession>X1QK74</accession>
<proteinExistence type="predicted"/>
<dbReference type="EMBL" id="BARW01000751">
    <property type="protein sequence ID" value="GAI68887.1"/>
    <property type="molecule type" value="Genomic_DNA"/>
</dbReference>
<reference evidence="1" key="1">
    <citation type="journal article" date="2014" name="Front. Microbiol.">
        <title>High frequency of phylogenetically diverse reductive dehalogenase-homologous genes in deep subseafloor sedimentary metagenomes.</title>
        <authorList>
            <person name="Kawai M."/>
            <person name="Futagami T."/>
            <person name="Toyoda A."/>
            <person name="Takaki Y."/>
            <person name="Nishi S."/>
            <person name="Hori S."/>
            <person name="Arai W."/>
            <person name="Tsubouchi T."/>
            <person name="Morono Y."/>
            <person name="Uchiyama I."/>
            <person name="Ito T."/>
            <person name="Fujiyama A."/>
            <person name="Inagaki F."/>
            <person name="Takami H."/>
        </authorList>
    </citation>
    <scope>NUCLEOTIDE SEQUENCE</scope>
    <source>
        <strain evidence="1">Expedition CK06-06</strain>
    </source>
</reference>
<organism evidence="1">
    <name type="scientific">marine sediment metagenome</name>
    <dbReference type="NCBI Taxonomy" id="412755"/>
    <lineage>
        <taxon>unclassified sequences</taxon>
        <taxon>metagenomes</taxon>
        <taxon>ecological metagenomes</taxon>
    </lineage>
</organism>
<dbReference type="AlphaFoldDB" id="X1QK74"/>
<name>X1QK74_9ZZZZ</name>
<gene>
    <name evidence="1" type="ORF">S12H4_02870</name>
</gene>
<protein>
    <submittedName>
        <fullName evidence="1">Uncharacterized protein</fullName>
    </submittedName>
</protein>
<comment type="caution">
    <text evidence="1">The sequence shown here is derived from an EMBL/GenBank/DDBJ whole genome shotgun (WGS) entry which is preliminary data.</text>
</comment>